<evidence type="ECO:0000313" key="3">
    <source>
        <dbReference type="EMBL" id="KAK1439745.1"/>
    </source>
</evidence>
<accession>A0AAD8LC78</accession>
<reference evidence="3" key="1">
    <citation type="journal article" date="2023" name="bioRxiv">
        <title>Improved chromosome-level genome assembly for marigold (Tagetes erecta).</title>
        <authorList>
            <person name="Jiang F."/>
            <person name="Yuan L."/>
            <person name="Wang S."/>
            <person name="Wang H."/>
            <person name="Xu D."/>
            <person name="Wang A."/>
            <person name="Fan W."/>
        </authorList>
    </citation>
    <scope>NUCLEOTIDE SEQUENCE</scope>
    <source>
        <strain evidence="3">WSJ</strain>
        <tissue evidence="3">Leaf</tissue>
    </source>
</reference>
<comment type="caution">
    <text evidence="3">The sequence shown here is derived from an EMBL/GenBank/DDBJ whole genome shotgun (WGS) entry which is preliminary data.</text>
</comment>
<feature type="compositionally biased region" description="Low complexity" evidence="2">
    <location>
        <begin position="120"/>
        <end position="132"/>
    </location>
</feature>
<feature type="region of interest" description="Disordered" evidence="2">
    <location>
        <begin position="101"/>
        <end position="141"/>
    </location>
</feature>
<evidence type="ECO:0000256" key="2">
    <source>
        <dbReference type="SAM" id="MobiDB-lite"/>
    </source>
</evidence>
<feature type="region of interest" description="Disordered" evidence="2">
    <location>
        <begin position="1"/>
        <end position="38"/>
    </location>
</feature>
<sequence>MASQVPANVNSKSKSESEMNPKQGSTSSSAGTTKDGTGLLRFIRTTGFSDVKHTATTTVPEDRPTVEEACMSKRHQIGSRKYISTSRFKVSEPTTKPVLIDIESTEVDDSVDGNKKKRTASPSKPPVASKSSGLPDQDPVQWLSQNGSLMNDPKACKDYLDQMTKPNYSADKKQSEGTTRKEMADRFYVSFAEQVRSQEEIQRQWLADINTIEKQKKLLEFFVDKQSRASAHSRELETKVASQKEKLVSYEKEQMELRKQADQLNEVLRKDQECISSLTVKLDVSSQELNQRAREVKDLNTIVDRMNNTLKAKDEELSTKQEAWASQKNYLMATIEWMKNKIQQLDAEKSSVANELMATVEPMKKQIQQLEVEKSSLANDRRWLITEGFKHVVKKLRTSEELLKPIGEVNTRAFQVGFQEGLKAGYHFSKTGVLMESTSWYDPSVKIKLMRATDDFAHVNFPYLEKLAACADAPLELLKSIEPSTSQASTSSVPVSK</sequence>
<evidence type="ECO:0000313" key="4">
    <source>
        <dbReference type="Proteomes" id="UP001229421"/>
    </source>
</evidence>
<protein>
    <submittedName>
        <fullName evidence="3">Uncharacterized protein</fullName>
    </submittedName>
</protein>
<feature type="compositionally biased region" description="Polar residues" evidence="2">
    <location>
        <begin position="20"/>
        <end position="35"/>
    </location>
</feature>
<dbReference type="EMBL" id="JAUHHV010000001">
    <property type="protein sequence ID" value="KAK1439745.1"/>
    <property type="molecule type" value="Genomic_DNA"/>
</dbReference>
<feature type="coiled-coil region" evidence="1">
    <location>
        <begin position="296"/>
        <end position="373"/>
    </location>
</feature>
<organism evidence="3 4">
    <name type="scientific">Tagetes erecta</name>
    <name type="common">African marigold</name>
    <dbReference type="NCBI Taxonomy" id="13708"/>
    <lineage>
        <taxon>Eukaryota</taxon>
        <taxon>Viridiplantae</taxon>
        <taxon>Streptophyta</taxon>
        <taxon>Embryophyta</taxon>
        <taxon>Tracheophyta</taxon>
        <taxon>Spermatophyta</taxon>
        <taxon>Magnoliopsida</taxon>
        <taxon>eudicotyledons</taxon>
        <taxon>Gunneridae</taxon>
        <taxon>Pentapetalae</taxon>
        <taxon>asterids</taxon>
        <taxon>campanulids</taxon>
        <taxon>Asterales</taxon>
        <taxon>Asteraceae</taxon>
        <taxon>Asteroideae</taxon>
        <taxon>Heliantheae alliance</taxon>
        <taxon>Tageteae</taxon>
        <taxon>Tagetes</taxon>
    </lineage>
</organism>
<proteinExistence type="predicted"/>
<evidence type="ECO:0000256" key="1">
    <source>
        <dbReference type="SAM" id="Coils"/>
    </source>
</evidence>
<dbReference type="AlphaFoldDB" id="A0AAD8LC78"/>
<dbReference type="Proteomes" id="UP001229421">
    <property type="component" value="Unassembled WGS sequence"/>
</dbReference>
<keyword evidence="1" id="KW-0175">Coiled coil</keyword>
<feature type="coiled-coil region" evidence="1">
    <location>
        <begin position="233"/>
        <end position="270"/>
    </location>
</feature>
<feature type="compositionally biased region" description="Polar residues" evidence="2">
    <location>
        <begin position="1"/>
        <end position="12"/>
    </location>
</feature>
<keyword evidence="4" id="KW-1185">Reference proteome</keyword>
<name>A0AAD8LC78_TARER</name>
<gene>
    <name evidence="3" type="ORF">QVD17_05565</name>
</gene>